<dbReference type="EMBL" id="FLQS01000078">
    <property type="protein sequence ID" value="SBS79502.1"/>
    <property type="molecule type" value="Genomic_DNA"/>
</dbReference>
<dbReference type="SUPFAM" id="SSF53474">
    <property type="entry name" value="alpha/beta-Hydrolases"/>
    <property type="match status" value="1"/>
</dbReference>
<proteinExistence type="predicted"/>
<dbReference type="InterPro" id="IPR002925">
    <property type="entry name" value="Dienelactn_hydro"/>
</dbReference>
<dbReference type="AlphaFoldDB" id="A0A1Y5PLE1"/>
<evidence type="ECO:0000313" key="2">
    <source>
        <dbReference type="EMBL" id="SBS79502.1"/>
    </source>
</evidence>
<dbReference type="InterPro" id="IPR029058">
    <property type="entry name" value="AB_hydrolase_fold"/>
</dbReference>
<dbReference type="PANTHER" id="PTHR46623:SF6">
    <property type="entry name" value="ALPHA_BETA-HYDROLASES SUPERFAMILY PROTEIN"/>
    <property type="match status" value="1"/>
</dbReference>
<dbReference type="Pfam" id="PF01738">
    <property type="entry name" value="DLH"/>
    <property type="match status" value="1"/>
</dbReference>
<organism evidence="2">
    <name type="scientific">uncultured Mycobacterium sp</name>
    <dbReference type="NCBI Taxonomy" id="171292"/>
    <lineage>
        <taxon>Bacteria</taxon>
        <taxon>Bacillati</taxon>
        <taxon>Actinomycetota</taxon>
        <taxon>Actinomycetes</taxon>
        <taxon>Mycobacteriales</taxon>
        <taxon>Mycobacteriaceae</taxon>
        <taxon>Mycobacterium</taxon>
        <taxon>environmental samples</taxon>
    </lineage>
</organism>
<accession>A0A1Y5PLE1</accession>
<feature type="domain" description="Dienelactone hydrolase" evidence="1">
    <location>
        <begin position="13"/>
        <end position="230"/>
    </location>
</feature>
<keyword evidence="2" id="KW-0378">Hydrolase</keyword>
<dbReference type="InterPro" id="IPR051049">
    <property type="entry name" value="Dienelactone_hydrolase-like"/>
</dbReference>
<dbReference type="PANTHER" id="PTHR46623">
    <property type="entry name" value="CARBOXYMETHYLENEBUTENOLIDASE-RELATED"/>
    <property type="match status" value="1"/>
</dbReference>
<protein>
    <submittedName>
        <fullName evidence="2">Dienelactone hydrolase</fullName>
    </submittedName>
</protein>
<name>A0A1Y5PLE1_9MYCO</name>
<gene>
    <name evidence="2" type="ORF">MHPYR_80091</name>
</gene>
<dbReference type="Gene3D" id="3.40.50.1820">
    <property type="entry name" value="alpha/beta hydrolase"/>
    <property type="match status" value="1"/>
</dbReference>
<dbReference type="GO" id="GO:0016787">
    <property type="term" value="F:hydrolase activity"/>
    <property type="evidence" value="ECO:0007669"/>
    <property type="project" value="UniProtKB-KW"/>
</dbReference>
<reference evidence="2" key="1">
    <citation type="submission" date="2016-03" db="EMBL/GenBank/DDBJ databases">
        <authorList>
            <person name="Ploux O."/>
        </authorList>
    </citation>
    <scope>NUCLEOTIDE SEQUENCE</scope>
    <source>
        <strain evidence="2">UC10</strain>
    </source>
</reference>
<sequence>METSFPAPAGPLPAYQARPTGMGPWPGVVIVHDAMGMTRDVKRITNRFADNGYLSITPALYHRGNRLLCVVRTLQAFRNGEGTAVDDLLAARDHLAADPQCTGKIGIIGFCMGGGFCLVLGPSGAFDASAPNYGEWPKDISNIANSCPTVASYGAKDRMLPGAAAKLEGILAAGGVTRDIKEYPNVGHSFMNEFPTPGPLKVIERVAGLAYSEPEAEDAWQRILAFFDEHLTGAESAGS</sequence>
<evidence type="ECO:0000259" key="1">
    <source>
        <dbReference type="Pfam" id="PF01738"/>
    </source>
</evidence>